<sequence length="395" mass="42414">MSASPHVPARPHMTALAEALTAAGAVRTDEWAEVFARVPRHVFVPRWFEQETDARGITVWRERRGGSTEGDLAAVYGDRTLVTALDPGTAERVDESAWTGIPTSSSTQPGLMAGMLEDLDVRDGHRVLEIGTGTGYNAALLSARLGDGRVHSVDIDAALVRDARLRLSAAGFAPRLATGDGMRGHPAGGTFDRIIATCSVPSVPDAWIEQSGPGTVLVTDLALGVEGGVVRLVVDERGRAAGHFTTNAGRFMAARTEATSYPPARRPRRAAETGTRPSSVTAADVRAHYPFRLLLGFCLPEAELVYHVDDAGTMALQIQGPDGSWARAPLTGDANSRVAHGGEPALWDRIEEAWRWWNEAGRPSHDRFGYVREADGSAYARYIPDGARWDLPVPG</sequence>
<dbReference type="Gene3D" id="3.40.50.150">
    <property type="entry name" value="Vaccinia Virus protein VP39"/>
    <property type="match status" value="1"/>
</dbReference>
<keyword evidence="7" id="KW-0808">Transferase</keyword>
<evidence type="ECO:0000256" key="12">
    <source>
        <dbReference type="SAM" id="MobiDB-lite"/>
    </source>
</evidence>
<comment type="similarity">
    <text evidence="2">Belongs to the methyltransferase superfamily. L-isoaspartyl/D-aspartyl protein methyltransferase family.</text>
</comment>
<keyword evidence="5" id="KW-0963">Cytoplasm</keyword>
<keyword evidence="8" id="KW-0949">S-adenosyl-L-methionine</keyword>
<dbReference type="InterPro" id="IPR029063">
    <property type="entry name" value="SAM-dependent_MTases_sf"/>
</dbReference>
<dbReference type="PANTHER" id="PTHR11579:SF0">
    <property type="entry name" value="PROTEIN-L-ISOASPARTATE(D-ASPARTATE) O-METHYLTRANSFERASE"/>
    <property type="match status" value="1"/>
</dbReference>
<dbReference type="SUPFAM" id="SSF53335">
    <property type="entry name" value="S-adenosyl-L-methionine-dependent methyltransferases"/>
    <property type="match status" value="1"/>
</dbReference>
<evidence type="ECO:0000256" key="2">
    <source>
        <dbReference type="ARBA" id="ARBA00005369"/>
    </source>
</evidence>
<dbReference type="InterPro" id="IPR000682">
    <property type="entry name" value="PCMT"/>
</dbReference>
<feature type="region of interest" description="Disordered" evidence="12">
    <location>
        <begin position="258"/>
        <end position="279"/>
    </location>
</feature>
<evidence type="ECO:0000256" key="10">
    <source>
        <dbReference type="ARBA" id="ARBA00031323"/>
    </source>
</evidence>
<organism evidence="13 14">
    <name type="scientific">Streptomyces castrisilvae</name>
    <dbReference type="NCBI Taxonomy" id="3033811"/>
    <lineage>
        <taxon>Bacteria</taxon>
        <taxon>Bacillati</taxon>
        <taxon>Actinomycetota</taxon>
        <taxon>Actinomycetes</taxon>
        <taxon>Kitasatosporales</taxon>
        <taxon>Streptomycetaceae</taxon>
        <taxon>Streptomyces</taxon>
    </lineage>
</organism>
<name>A0ABY9HLP0_9ACTN</name>
<evidence type="ECO:0000256" key="6">
    <source>
        <dbReference type="ARBA" id="ARBA00022603"/>
    </source>
</evidence>
<evidence type="ECO:0000313" key="13">
    <source>
        <dbReference type="EMBL" id="WLQ35467.1"/>
    </source>
</evidence>
<gene>
    <name evidence="13" type="ORF">P8A18_19470</name>
</gene>
<dbReference type="EC" id="2.1.1.77" evidence="3"/>
<evidence type="ECO:0000256" key="1">
    <source>
        <dbReference type="ARBA" id="ARBA00004496"/>
    </source>
</evidence>
<dbReference type="Pfam" id="PF01135">
    <property type="entry name" value="PCMT"/>
    <property type="match status" value="1"/>
</dbReference>
<evidence type="ECO:0000256" key="8">
    <source>
        <dbReference type="ARBA" id="ARBA00022691"/>
    </source>
</evidence>
<dbReference type="EMBL" id="CP120997">
    <property type="protein sequence ID" value="WLQ35467.1"/>
    <property type="molecule type" value="Genomic_DNA"/>
</dbReference>
<keyword evidence="6 13" id="KW-0489">Methyltransferase</keyword>
<accession>A0ABY9HLP0</accession>
<reference evidence="13 14" key="1">
    <citation type="submission" date="2023-03" db="EMBL/GenBank/DDBJ databases">
        <title>Isolation and description of six Streptomyces strains from soil environments, able to metabolize different microbial glucans.</title>
        <authorList>
            <person name="Widen T."/>
            <person name="Larsbrink J."/>
        </authorList>
    </citation>
    <scope>NUCLEOTIDE SEQUENCE [LARGE SCALE GENOMIC DNA]</scope>
    <source>
        <strain evidence="13 14">Mut1</strain>
    </source>
</reference>
<evidence type="ECO:0000256" key="9">
    <source>
        <dbReference type="ARBA" id="ARBA00030757"/>
    </source>
</evidence>
<evidence type="ECO:0000256" key="3">
    <source>
        <dbReference type="ARBA" id="ARBA00011890"/>
    </source>
</evidence>
<evidence type="ECO:0000256" key="11">
    <source>
        <dbReference type="ARBA" id="ARBA00031350"/>
    </source>
</evidence>
<protein>
    <recommendedName>
        <fullName evidence="4">Protein-L-isoaspartate O-methyltransferase</fullName>
        <ecNumber evidence="3">2.1.1.77</ecNumber>
    </recommendedName>
    <alternativeName>
        <fullName evidence="11">L-isoaspartyl protein carboxyl methyltransferase</fullName>
    </alternativeName>
    <alternativeName>
        <fullName evidence="9">Protein L-isoaspartyl methyltransferase</fullName>
    </alternativeName>
    <alternativeName>
        <fullName evidence="10">Protein-beta-aspartate methyltransferase</fullName>
    </alternativeName>
</protein>
<keyword evidence="14" id="KW-1185">Reference proteome</keyword>
<dbReference type="PANTHER" id="PTHR11579">
    <property type="entry name" value="PROTEIN-L-ISOASPARTATE O-METHYLTRANSFERASE"/>
    <property type="match status" value="1"/>
</dbReference>
<evidence type="ECO:0000256" key="5">
    <source>
        <dbReference type="ARBA" id="ARBA00022490"/>
    </source>
</evidence>
<comment type="subcellular location">
    <subcellularLocation>
        <location evidence="1">Cytoplasm</location>
    </subcellularLocation>
</comment>
<proteinExistence type="inferred from homology"/>
<evidence type="ECO:0000256" key="7">
    <source>
        <dbReference type="ARBA" id="ARBA00022679"/>
    </source>
</evidence>
<dbReference type="GO" id="GO:0008168">
    <property type="term" value="F:methyltransferase activity"/>
    <property type="evidence" value="ECO:0007669"/>
    <property type="project" value="UniProtKB-KW"/>
</dbReference>
<dbReference type="RefSeq" id="WP_306056159.1">
    <property type="nucleotide sequence ID" value="NZ_CP120997.1"/>
</dbReference>
<dbReference type="Proteomes" id="UP001239522">
    <property type="component" value="Chromosome"/>
</dbReference>
<evidence type="ECO:0000256" key="4">
    <source>
        <dbReference type="ARBA" id="ARBA00013346"/>
    </source>
</evidence>
<dbReference type="GO" id="GO:0032259">
    <property type="term" value="P:methylation"/>
    <property type="evidence" value="ECO:0007669"/>
    <property type="project" value="UniProtKB-KW"/>
</dbReference>
<dbReference type="CDD" id="cd02440">
    <property type="entry name" value="AdoMet_MTases"/>
    <property type="match status" value="1"/>
</dbReference>
<evidence type="ECO:0000313" key="14">
    <source>
        <dbReference type="Proteomes" id="UP001239522"/>
    </source>
</evidence>